<dbReference type="EMBL" id="VOIH02000001">
    <property type="protein sequence ID" value="KAF3457048.1"/>
    <property type="molecule type" value="Genomic_DNA"/>
</dbReference>
<dbReference type="AlphaFoldDB" id="A0A8K0HST7"/>
<organism evidence="2 3">
    <name type="scientific">Rhamnella rubrinervis</name>
    <dbReference type="NCBI Taxonomy" id="2594499"/>
    <lineage>
        <taxon>Eukaryota</taxon>
        <taxon>Viridiplantae</taxon>
        <taxon>Streptophyta</taxon>
        <taxon>Embryophyta</taxon>
        <taxon>Tracheophyta</taxon>
        <taxon>Spermatophyta</taxon>
        <taxon>Magnoliopsida</taxon>
        <taxon>eudicotyledons</taxon>
        <taxon>Gunneridae</taxon>
        <taxon>Pentapetalae</taxon>
        <taxon>rosids</taxon>
        <taxon>fabids</taxon>
        <taxon>Rosales</taxon>
        <taxon>Rhamnaceae</taxon>
        <taxon>rhamnoid group</taxon>
        <taxon>Rhamneae</taxon>
        <taxon>Rhamnella</taxon>
    </lineage>
</organism>
<protein>
    <submittedName>
        <fullName evidence="2">Uncharacterized protein</fullName>
    </submittedName>
</protein>
<name>A0A8K0HST7_9ROSA</name>
<dbReference type="Proteomes" id="UP000796880">
    <property type="component" value="Unassembled WGS sequence"/>
</dbReference>
<dbReference type="InterPro" id="IPR053085">
    <property type="entry name" value="Jasmonate-induced_protein"/>
</dbReference>
<keyword evidence="3" id="KW-1185">Reference proteome</keyword>
<dbReference type="PANTHER" id="PTHR36482">
    <property type="entry name" value="OSJNBA0024J22.15 PROTEIN"/>
    <property type="match status" value="1"/>
</dbReference>
<evidence type="ECO:0000313" key="2">
    <source>
        <dbReference type="EMBL" id="KAF3457048.1"/>
    </source>
</evidence>
<gene>
    <name evidence="2" type="ORF">FNV43_RR01705</name>
</gene>
<feature type="compositionally biased region" description="Low complexity" evidence="1">
    <location>
        <begin position="137"/>
        <end position="151"/>
    </location>
</feature>
<evidence type="ECO:0000313" key="3">
    <source>
        <dbReference type="Proteomes" id="UP000796880"/>
    </source>
</evidence>
<dbReference type="OrthoDB" id="1610561at2759"/>
<comment type="caution">
    <text evidence="2">The sequence shown here is derived from an EMBL/GenBank/DDBJ whole genome shotgun (WGS) entry which is preliminary data.</text>
</comment>
<accession>A0A8K0HST7</accession>
<sequence>MATGATVKLSNSAGYALVHHNNHVWRGQNPVYPERIENGKSEKFKHDADKDGAAEAVVVYRMADTFDWLVSWYVAPTAENHVYTEIGAPGSFDKDWDSIKANLEKASSDGKFTYVAQTVEYTAVVNIEKGTSPGLTASIESSGSAAGSSAN</sequence>
<evidence type="ECO:0000256" key="1">
    <source>
        <dbReference type="SAM" id="MobiDB-lite"/>
    </source>
</evidence>
<proteinExistence type="predicted"/>
<dbReference type="PANTHER" id="PTHR36482:SF6">
    <property type="entry name" value="JASMONATE-INDUCED PROTEIN HOMOLOG"/>
    <property type="match status" value="1"/>
</dbReference>
<reference evidence="2" key="1">
    <citation type="submission" date="2020-03" db="EMBL/GenBank/DDBJ databases">
        <title>A high-quality chromosome-level genome assembly of a woody plant with both climbing and erect habits, Rhamnella rubrinervis.</title>
        <authorList>
            <person name="Lu Z."/>
            <person name="Yang Y."/>
            <person name="Zhu X."/>
            <person name="Sun Y."/>
        </authorList>
    </citation>
    <scope>NUCLEOTIDE SEQUENCE</scope>
    <source>
        <strain evidence="2">BYM</strain>
        <tissue evidence="2">Leaf</tissue>
    </source>
</reference>
<feature type="region of interest" description="Disordered" evidence="1">
    <location>
        <begin position="132"/>
        <end position="151"/>
    </location>
</feature>